<dbReference type="PANTHER" id="PTHR23415">
    <property type="entry name" value="CYCLIN-DEPENDENT KINASES REGULATORY SUBUNIT/60S RIBOSOME SUBUNIT BIOGENESIS PROTEIN NIP7"/>
    <property type="match status" value="1"/>
</dbReference>
<evidence type="ECO:0000256" key="1">
    <source>
        <dbReference type="ARBA" id="ARBA00007782"/>
    </source>
</evidence>
<name>A0A371DV79_9APHY</name>
<protein>
    <recommendedName>
        <fullName evidence="4 5">Cyclin-dependent kinases regulatory subunit</fullName>
    </recommendedName>
</protein>
<dbReference type="InterPro" id="IPR000789">
    <property type="entry name" value="Cyclin-dep_kinase_reg-sub"/>
</dbReference>
<accession>A0A371DV79</accession>
<dbReference type="Proteomes" id="UP000256964">
    <property type="component" value="Unassembled WGS sequence"/>
</dbReference>
<organism evidence="6 7">
    <name type="scientific">Lentinus brumalis</name>
    <dbReference type="NCBI Taxonomy" id="2498619"/>
    <lineage>
        <taxon>Eukaryota</taxon>
        <taxon>Fungi</taxon>
        <taxon>Dikarya</taxon>
        <taxon>Basidiomycota</taxon>
        <taxon>Agaricomycotina</taxon>
        <taxon>Agaricomycetes</taxon>
        <taxon>Polyporales</taxon>
        <taxon>Polyporaceae</taxon>
        <taxon>Lentinus</taxon>
    </lineage>
</organism>
<dbReference type="GO" id="GO:0051301">
    <property type="term" value="P:cell division"/>
    <property type="evidence" value="ECO:0007669"/>
    <property type="project" value="UniProtKB-UniRule"/>
</dbReference>
<dbReference type="STRING" id="139420.A0A371DV79"/>
<dbReference type="PROSITE" id="PS00945">
    <property type="entry name" value="CKS_2"/>
    <property type="match status" value="1"/>
</dbReference>
<evidence type="ECO:0000256" key="5">
    <source>
        <dbReference type="RuleBase" id="RU311113"/>
    </source>
</evidence>
<evidence type="ECO:0000313" key="7">
    <source>
        <dbReference type="Proteomes" id="UP000256964"/>
    </source>
</evidence>
<reference evidence="6 7" key="1">
    <citation type="journal article" date="2018" name="Biotechnol. Biofuels">
        <title>Integrative visual omics of the white-rot fungus Polyporus brumalis exposes the biotechnological potential of its oxidative enzymes for delignifying raw plant biomass.</title>
        <authorList>
            <person name="Miyauchi S."/>
            <person name="Rancon A."/>
            <person name="Drula E."/>
            <person name="Hage H."/>
            <person name="Chaduli D."/>
            <person name="Favel A."/>
            <person name="Grisel S."/>
            <person name="Henrissat B."/>
            <person name="Herpoel-Gimbert I."/>
            <person name="Ruiz-Duenas F.J."/>
            <person name="Chevret D."/>
            <person name="Hainaut M."/>
            <person name="Lin J."/>
            <person name="Wang M."/>
            <person name="Pangilinan J."/>
            <person name="Lipzen A."/>
            <person name="Lesage-Meessen L."/>
            <person name="Navarro D."/>
            <person name="Riley R."/>
            <person name="Grigoriev I.V."/>
            <person name="Zhou S."/>
            <person name="Raouche S."/>
            <person name="Rosso M.N."/>
        </authorList>
    </citation>
    <scope>NUCLEOTIDE SEQUENCE [LARGE SCALE GENOMIC DNA]</scope>
    <source>
        <strain evidence="6 7">BRFM 1820</strain>
    </source>
</reference>
<dbReference type="SMART" id="SM01084">
    <property type="entry name" value="CKS"/>
    <property type="match status" value="1"/>
</dbReference>
<dbReference type="EMBL" id="KZ857380">
    <property type="protein sequence ID" value="RDX56452.1"/>
    <property type="molecule type" value="Genomic_DNA"/>
</dbReference>
<dbReference type="GO" id="GO:0016538">
    <property type="term" value="F:cyclin-dependent protein serine/threonine kinase regulator activity"/>
    <property type="evidence" value="ECO:0007669"/>
    <property type="project" value="InterPro"/>
</dbReference>
<dbReference type="FunFam" id="3.30.170.10:FF:000002">
    <property type="entry name" value="Cyclin-dependent kinases regulatory subunit"/>
    <property type="match status" value="1"/>
</dbReference>
<gene>
    <name evidence="6" type="ORF">OH76DRAFT_1425888</name>
</gene>
<keyword evidence="2 5" id="KW-0132">Cell division</keyword>
<dbReference type="GO" id="GO:0030295">
    <property type="term" value="F:protein kinase activator activity"/>
    <property type="evidence" value="ECO:0007669"/>
    <property type="project" value="UniProtKB-ARBA"/>
</dbReference>
<dbReference type="Pfam" id="PF01111">
    <property type="entry name" value="CKS"/>
    <property type="match status" value="1"/>
</dbReference>
<evidence type="ECO:0000256" key="4">
    <source>
        <dbReference type="ARBA" id="ARBA00068939"/>
    </source>
</evidence>
<dbReference type="PRINTS" id="PR00296">
    <property type="entry name" value="CYCLINKINASE"/>
</dbReference>
<keyword evidence="3 5" id="KW-0131">Cell cycle</keyword>
<evidence type="ECO:0000256" key="2">
    <source>
        <dbReference type="ARBA" id="ARBA00022618"/>
    </source>
</evidence>
<evidence type="ECO:0000313" key="6">
    <source>
        <dbReference type="EMBL" id="RDX56452.1"/>
    </source>
</evidence>
<evidence type="ECO:0000256" key="3">
    <source>
        <dbReference type="ARBA" id="ARBA00023306"/>
    </source>
</evidence>
<comment type="function">
    <text evidence="5">Binds to the catalytic subunit of the cyclin dependent kinases and is essential for their biological function.</text>
</comment>
<proteinExistence type="inferred from homology"/>
<dbReference type="SUPFAM" id="SSF55637">
    <property type="entry name" value="Cell cycle regulatory proteins"/>
    <property type="match status" value="1"/>
</dbReference>
<dbReference type="PROSITE" id="PS00944">
    <property type="entry name" value="CKS_1"/>
    <property type="match status" value="1"/>
</dbReference>
<dbReference type="GO" id="GO:1902554">
    <property type="term" value="C:serine/threonine protein kinase complex"/>
    <property type="evidence" value="ECO:0007669"/>
    <property type="project" value="UniProtKB-ARBA"/>
</dbReference>
<dbReference type="OrthoDB" id="440676at2759"/>
<comment type="similarity">
    <text evidence="1 5">Belongs to the CKS family.</text>
</comment>
<sequence>MDAQDAKQQDAMRKLEEYIEKIHYSERYSDEEYEYRHVILPKPLFKMIPKNFFNPDNTGTLRLLSEEEWRGIGITQSLGWEHYEVHAPEPHVLLFRRPKNFDQMHAAMNGRAAAGGGKQPAKRK</sequence>
<dbReference type="InterPro" id="IPR036858">
    <property type="entry name" value="Cyclin-dep_kinase_reg-sub_sf"/>
</dbReference>
<dbReference type="Gene3D" id="3.30.170.10">
    <property type="entry name" value="Cyclin-dependent kinase, regulatory subunit"/>
    <property type="match status" value="1"/>
</dbReference>
<dbReference type="AlphaFoldDB" id="A0A371DV79"/>
<keyword evidence="7" id="KW-1185">Reference proteome</keyword>